<dbReference type="EMBL" id="JARJLM010000558">
    <property type="protein sequence ID" value="MDF3838024.1"/>
    <property type="molecule type" value="Genomic_DNA"/>
</dbReference>
<feature type="transmembrane region" description="Helical" evidence="2">
    <location>
        <begin position="83"/>
        <end position="107"/>
    </location>
</feature>
<dbReference type="Proteomes" id="UP001216674">
    <property type="component" value="Unassembled WGS sequence"/>
</dbReference>
<name>A0ABT6AZH0_9BURK</name>
<keyword evidence="2" id="KW-0472">Membrane</keyword>
<evidence type="ECO:0000256" key="2">
    <source>
        <dbReference type="SAM" id="Phobius"/>
    </source>
</evidence>
<organism evidence="3 4">
    <name type="scientific">Cupriavidus basilensis</name>
    <dbReference type="NCBI Taxonomy" id="68895"/>
    <lineage>
        <taxon>Bacteria</taxon>
        <taxon>Pseudomonadati</taxon>
        <taxon>Pseudomonadota</taxon>
        <taxon>Betaproteobacteria</taxon>
        <taxon>Burkholderiales</taxon>
        <taxon>Burkholderiaceae</taxon>
        <taxon>Cupriavidus</taxon>
    </lineage>
</organism>
<keyword evidence="2" id="KW-1133">Transmembrane helix</keyword>
<gene>
    <name evidence="3" type="ORF">P3W85_34590</name>
</gene>
<dbReference type="Gene3D" id="1.20.1250.20">
    <property type="entry name" value="MFS general substrate transporter like domains"/>
    <property type="match status" value="1"/>
</dbReference>
<evidence type="ECO:0000256" key="1">
    <source>
        <dbReference type="SAM" id="MobiDB-lite"/>
    </source>
</evidence>
<sequence>MKRESQPSRCMIASRDSPLQASGSTWPDAHPLRVAANNCSRSSSSKFIFPMHPSWMNGVPFQRCDGLGQVLGPLLIGALVGTFGWSAASALMLTAGVAGAALGLSLARDSSRRQGRLGSSGDNVSIRHEFARAIEP</sequence>
<dbReference type="InterPro" id="IPR036259">
    <property type="entry name" value="MFS_trans_sf"/>
</dbReference>
<keyword evidence="2" id="KW-0812">Transmembrane</keyword>
<evidence type="ECO:0008006" key="5">
    <source>
        <dbReference type="Google" id="ProtNLM"/>
    </source>
</evidence>
<protein>
    <recommendedName>
        <fullName evidence="5">MFS transporter</fullName>
    </recommendedName>
</protein>
<reference evidence="3 4" key="1">
    <citation type="submission" date="2023-03" db="EMBL/GenBank/DDBJ databases">
        <title>Draft assemblies of triclosan tolerant bacteria isolated from returned activated sludge.</title>
        <authorList>
            <person name="Van Hamelsveld S."/>
        </authorList>
    </citation>
    <scope>NUCLEOTIDE SEQUENCE [LARGE SCALE GENOMIC DNA]</scope>
    <source>
        <strain evidence="3 4">GW210010_S58</strain>
    </source>
</reference>
<evidence type="ECO:0000313" key="3">
    <source>
        <dbReference type="EMBL" id="MDF3838024.1"/>
    </source>
</evidence>
<keyword evidence="4" id="KW-1185">Reference proteome</keyword>
<proteinExistence type="predicted"/>
<dbReference type="SUPFAM" id="SSF103473">
    <property type="entry name" value="MFS general substrate transporter"/>
    <property type="match status" value="1"/>
</dbReference>
<comment type="caution">
    <text evidence="3">The sequence shown here is derived from an EMBL/GenBank/DDBJ whole genome shotgun (WGS) entry which is preliminary data.</text>
</comment>
<feature type="region of interest" description="Disordered" evidence="1">
    <location>
        <begin position="1"/>
        <end position="25"/>
    </location>
</feature>
<accession>A0ABT6AZH0</accession>
<evidence type="ECO:0000313" key="4">
    <source>
        <dbReference type="Proteomes" id="UP001216674"/>
    </source>
</evidence>